<feature type="domain" description="Helicase C-terminal" evidence="5">
    <location>
        <begin position="1"/>
        <end position="80"/>
    </location>
</feature>
<dbReference type="SUPFAM" id="SSF52540">
    <property type="entry name" value="P-loop containing nucleoside triphosphate hydrolases"/>
    <property type="match status" value="1"/>
</dbReference>
<dbReference type="Gene3D" id="3.40.50.300">
    <property type="entry name" value="P-loop containing nucleotide triphosphate hydrolases"/>
    <property type="match status" value="1"/>
</dbReference>
<evidence type="ECO:0000256" key="3">
    <source>
        <dbReference type="ARBA" id="ARBA00022806"/>
    </source>
</evidence>
<evidence type="ECO:0000256" key="4">
    <source>
        <dbReference type="ARBA" id="ARBA00022840"/>
    </source>
</evidence>
<evidence type="ECO:0000256" key="2">
    <source>
        <dbReference type="ARBA" id="ARBA00022801"/>
    </source>
</evidence>
<name>A0A5J5LNS0_MICAE</name>
<dbReference type="InterPro" id="IPR027417">
    <property type="entry name" value="P-loop_NTPase"/>
</dbReference>
<dbReference type="InterPro" id="IPR049730">
    <property type="entry name" value="SNF2/RAD54-like_C"/>
</dbReference>
<dbReference type="GO" id="GO:0006281">
    <property type="term" value="P:DNA repair"/>
    <property type="evidence" value="ECO:0007669"/>
    <property type="project" value="TreeGrafter"/>
</dbReference>
<keyword evidence="3 6" id="KW-0347">Helicase</keyword>
<dbReference type="GO" id="GO:0031297">
    <property type="term" value="P:replication fork processing"/>
    <property type="evidence" value="ECO:0007669"/>
    <property type="project" value="TreeGrafter"/>
</dbReference>
<dbReference type="SMART" id="SM00490">
    <property type="entry name" value="HELICc"/>
    <property type="match status" value="1"/>
</dbReference>
<comment type="caution">
    <text evidence="6">The sequence shown here is derived from an EMBL/GenBank/DDBJ whole genome shotgun (WGS) entry which is preliminary data.</text>
</comment>
<dbReference type="GO" id="GO:0004520">
    <property type="term" value="F:DNA endonuclease activity"/>
    <property type="evidence" value="ECO:0007669"/>
    <property type="project" value="TreeGrafter"/>
</dbReference>
<evidence type="ECO:0000313" key="7">
    <source>
        <dbReference type="Proteomes" id="UP000325636"/>
    </source>
</evidence>
<proteinExistence type="predicted"/>
<keyword evidence="4" id="KW-0067">ATP-binding</keyword>
<keyword evidence="2" id="KW-0378">Hydrolase</keyword>
<dbReference type="Pfam" id="PF00271">
    <property type="entry name" value="Helicase_C"/>
    <property type="match status" value="1"/>
</dbReference>
<dbReference type="EMBL" id="SRLN01000017">
    <property type="protein sequence ID" value="KAB0238284.1"/>
    <property type="molecule type" value="Genomic_DNA"/>
</dbReference>
<evidence type="ECO:0000259" key="5">
    <source>
        <dbReference type="PROSITE" id="PS51194"/>
    </source>
</evidence>
<dbReference type="PANTHER" id="PTHR45766:SF3">
    <property type="entry name" value="DNA ANNEALING HELICASE AND ENDONUCLEASE ZRANB3"/>
    <property type="match status" value="1"/>
</dbReference>
<evidence type="ECO:0000313" key="6">
    <source>
        <dbReference type="EMBL" id="KAB0238284.1"/>
    </source>
</evidence>
<dbReference type="GO" id="GO:0005524">
    <property type="term" value="F:ATP binding"/>
    <property type="evidence" value="ECO:0007669"/>
    <property type="project" value="UniProtKB-KW"/>
</dbReference>
<dbReference type="PROSITE" id="PS51194">
    <property type="entry name" value="HELICASE_CTER"/>
    <property type="match status" value="1"/>
</dbReference>
<organism evidence="6 7">
    <name type="scientific">Microcystis aeruginosa EAWAG127a</name>
    <dbReference type="NCBI Taxonomy" id="2529855"/>
    <lineage>
        <taxon>Bacteria</taxon>
        <taxon>Bacillati</taxon>
        <taxon>Cyanobacteriota</taxon>
        <taxon>Cyanophyceae</taxon>
        <taxon>Oscillatoriophycideae</taxon>
        <taxon>Chroococcales</taxon>
        <taxon>Microcystaceae</taxon>
        <taxon>Microcystis</taxon>
    </lineage>
</organism>
<reference evidence="7" key="1">
    <citation type="submission" date="2019-04" db="EMBL/GenBank/DDBJ databases">
        <title>Microviridin 1777: A Toxic Chymotrypsin Inhibitor Discovered by a Metabologenomic Approach.</title>
        <authorList>
            <person name="Sieber S."/>
            <person name="Grendelmeier S.M."/>
            <person name="Harris L.A."/>
            <person name="Mitchell D.A."/>
            <person name="Gademann K."/>
        </authorList>
    </citation>
    <scope>NUCLEOTIDE SEQUENCE [LARGE SCALE GENOMIC DNA]</scope>
    <source>
        <strain evidence="7">EAWAG127a</strain>
    </source>
</reference>
<dbReference type="CDD" id="cd18793">
    <property type="entry name" value="SF2_C_SNF"/>
    <property type="match status" value="1"/>
</dbReference>
<dbReference type="GO" id="GO:0016787">
    <property type="term" value="F:hydrolase activity"/>
    <property type="evidence" value="ECO:0007669"/>
    <property type="project" value="UniProtKB-KW"/>
</dbReference>
<evidence type="ECO:0000256" key="1">
    <source>
        <dbReference type="ARBA" id="ARBA00022741"/>
    </source>
</evidence>
<dbReference type="GO" id="GO:0004386">
    <property type="term" value="F:helicase activity"/>
    <property type="evidence" value="ECO:0007669"/>
    <property type="project" value="UniProtKB-KW"/>
</dbReference>
<dbReference type="RefSeq" id="WP_150978680.1">
    <property type="nucleotide sequence ID" value="NZ_SRLN01000017.1"/>
</dbReference>
<dbReference type="Proteomes" id="UP000325636">
    <property type="component" value="Unassembled WGS sequence"/>
</dbReference>
<accession>A0A5J5LNS0</accession>
<sequence>MKFLPVNCSPGKRNRKNRQAIVDRFQAGTSKIFIGTIKAGGVGLTLTAANQVILVDRPWTPGDADQAEDRCYRIGQNNTR</sequence>
<gene>
    <name evidence="6" type="ORF">EZJ55_24785</name>
</gene>
<dbReference type="PANTHER" id="PTHR45766">
    <property type="entry name" value="DNA ANNEALING HELICASE AND ENDONUCLEASE ZRANB3 FAMILY MEMBER"/>
    <property type="match status" value="1"/>
</dbReference>
<keyword evidence="1" id="KW-0547">Nucleotide-binding</keyword>
<dbReference type="InterPro" id="IPR001650">
    <property type="entry name" value="Helicase_C-like"/>
</dbReference>
<dbReference type="AlphaFoldDB" id="A0A5J5LNS0"/>
<protein>
    <submittedName>
        <fullName evidence="6">DEAD/DEAH box helicase</fullName>
    </submittedName>
</protein>